<reference evidence="5 6" key="1">
    <citation type="journal article" date="2015" name="Genome Announc.">
        <title>Draft Genome Sequence and Gene Annotation of the Entomopathogenic Fungus Verticillium hemipterigenum.</title>
        <authorList>
            <person name="Horn F."/>
            <person name="Habel A."/>
            <person name="Scharf D.H."/>
            <person name="Dworschak J."/>
            <person name="Brakhage A.A."/>
            <person name="Guthke R."/>
            <person name="Hertweck C."/>
            <person name="Linde J."/>
        </authorList>
    </citation>
    <scope>NUCLEOTIDE SEQUENCE [LARGE SCALE GENOMIC DNA]</scope>
</reference>
<organism evidence="5 6">
    <name type="scientific">[Torrubiella] hemipterigena</name>
    <dbReference type="NCBI Taxonomy" id="1531966"/>
    <lineage>
        <taxon>Eukaryota</taxon>
        <taxon>Fungi</taxon>
        <taxon>Dikarya</taxon>
        <taxon>Ascomycota</taxon>
        <taxon>Pezizomycotina</taxon>
        <taxon>Sordariomycetes</taxon>
        <taxon>Hypocreomycetidae</taxon>
        <taxon>Hypocreales</taxon>
        <taxon>Clavicipitaceae</taxon>
        <taxon>Clavicipitaceae incertae sedis</taxon>
        <taxon>'Torrubiella' clade</taxon>
    </lineage>
</organism>
<dbReference type="STRING" id="1531966.A0A0A1T6X1"/>
<dbReference type="AlphaFoldDB" id="A0A0A1T6X1"/>
<dbReference type="InterPro" id="IPR051127">
    <property type="entry name" value="Fungal_SecMet_Regulators"/>
</dbReference>
<dbReference type="GO" id="GO:0000435">
    <property type="term" value="P:positive regulation of transcription from RNA polymerase II promoter by galactose"/>
    <property type="evidence" value="ECO:0007669"/>
    <property type="project" value="TreeGrafter"/>
</dbReference>
<evidence type="ECO:0000313" key="6">
    <source>
        <dbReference type="Proteomes" id="UP000039046"/>
    </source>
</evidence>
<accession>A0A0A1T6X1</accession>
<dbReference type="PANTHER" id="PTHR47424">
    <property type="entry name" value="REGULATORY PROTEIN GAL4"/>
    <property type="match status" value="1"/>
</dbReference>
<dbReference type="GO" id="GO:0005634">
    <property type="term" value="C:nucleus"/>
    <property type="evidence" value="ECO:0007669"/>
    <property type="project" value="TreeGrafter"/>
</dbReference>
<sequence>MVVTTVASLKPIRMLKDSKGKLYYIGESASLSYLQVVRRSVAETVGACAFTLDTLGHQMIEVEMSANLHAIQSEPYLDRDSCLALVPQFELAVSGVLDLFDTACIHARMMIWLDDPNKSNTKDAPILFLILAIASLASAADTAQEDNAERCFTFGRQQAILRLLDCPSLETVQAFSLITYYMIMSCRCNGAFTNLGIAARTAYSLGIHRHETNSSFARETGIARERAWKSLRVCDLFLSATMGRPPATSETDCNIPWSDLATLAEDPDISVQHQAASAIFRVCLIFERILIEVYSQKTMSLDLAASISSQHREWSESLAAMLKVDRLVKTETSMGRSAQKLGSHIVSMAFYYSLILLSRPFLAHYTSASHTTEEWLQDTSPASIAIYADACTDAAIKGIQLASNIAFDDRMPKRQPLIINSVFISALCLGHAHLGDYDQRGWPIRSSLDTAIAILQRLSGRNPQAACYVEICEHLREATAMHVQKRTKTLLKDTEEQLRSVFGDVQSALNQCDAETEEDMFGVQENHDDGLFLFSALDFDYPGDYPDPDTAQIWEPSF</sequence>
<evidence type="ECO:0000256" key="2">
    <source>
        <dbReference type="ARBA" id="ARBA00023163"/>
    </source>
</evidence>
<dbReference type="SMART" id="SM00906">
    <property type="entry name" value="Fungal_trans"/>
    <property type="match status" value="1"/>
</dbReference>
<proteinExistence type="predicted"/>
<evidence type="ECO:0000256" key="1">
    <source>
        <dbReference type="ARBA" id="ARBA00023015"/>
    </source>
</evidence>
<keyword evidence="1" id="KW-0805">Transcription regulation</keyword>
<dbReference type="HOGENOM" id="CLU_010170_0_2_1"/>
<dbReference type="Proteomes" id="UP000039046">
    <property type="component" value="Unassembled WGS sequence"/>
</dbReference>
<feature type="domain" description="Xylanolytic transcriptional activator regulatory" evidence="4">
    <location>
        <begin position="191"/>
        <end position="262"/>
    </location>
</feature>
<dbReference type="GO" id="GO:0006351">
    <property type="term" value="P:DNA-templated transcription"/>
    <property type="evidence" value="ECO:0007669"/>
    <property type="project" value="InterPro"/>
</dbReference>
<evidence type="ECO:0000259" key="4">
    <source>
        <dbReference type="SMART" id="SM00906"/>
    </source>
</evidence>
<dbReference type="CDD" id="cd12148">
    <property type="entry name" value="fungal_TF_MHR"/>
    <property type="match status" value="1"/>
</dbReference>
<dbReference type="GO" id="GO:0008270">
    <property type="term" value="F:zinc ion binding"/>
    <property type="evidence" value="ECO:0007669"/>
    <property type="project" value="InterPro"/>
</dbReference>
<dbReference type="PANTHER" id="PTHR47424:SF9">
    <property type="entry name" value="TAH-2"/>
    <property type="match status" value="1"/>
</dbReference>
<evidence type="ECO:0000256" key="3">
    <source>
        <dbReference type="ARBA" id="ARBA00023242"/>
    </source>
</evidence>
<keyword evidence="6" id="KW-1185">Reference proteome</keyword>
<dbReference type="OrthoDB" id="47007at2759"/>
<dbReference type="Pfam" id="PF04082">
    <property type="entry name" value="Fungal_trans"/>
    <property type="match status" value="1"/>
</dbReference>
<dbReference type="GO" id="GO:0000981">
    <property type="term" value="F:DNA-binding transcription factor activity, RNA polymerase II-specific"/>
    <property type="evidence" value="ECO:0007669"/>
    <property type="project" value="TreeGrafter"/>
</dbReference>
<dbReference type="EMBL" id="CDHN01000001">
    <property type="protein sequence ID" value="CEJ81905.1"/>
    <property type="molecule type" value="Genomic_DNA"/>
</dbReference>
<protein>
    <recommendedName>
        <fullName evidence="4">Xylanolytic transcriptional activator regulatory domain-containing protein</fullName>
    </recommendedName>
</protein>
<evidence type="ECO:0000313" key="5">
    <source>
        <dbReference type="EMBL" id="CEJ81905.1"/>
    </source>
</evidence>
<name>A0A0A1T6X1_9HYPO</name>
<keyword evidence="3" id="KW-0539">Nucleus</keyword>
<dbReference type="InterPro" id="IPR007219">
    <property type="entry name" value="XnlR_reg_dom"/>
</dbReference>
<keyword evidence="2" id="KW-0804">Transcription</keyword>
<dbReference type="GO" id="GO:0000978">
    <property type="term" value="F:RNA polymerase II cis-regulatory region sequence-specific DNA binding"/>
    <property type="evidence" value="ECO:0007669"/>
    <property type="project" value="TreeGrafter"/>
</dbReference>
<gene>
    <name evidence="5" type="ORF">VHEMI02004</name>
</gene>